<dbReference type="Proteomes" id="UP000238083">
    <property type="component" value="Unassembled WGS sequence"/>
</dbReference>
<dbReference type="InterPro" id="IPR001633">
    <property type="entry name" value="EAL_dom"/>
</dbReference>
<dbReference type="NCBIfam" id="TIGR00254">
    <property type="entry name" value="GGDEF"/>
    <property type="match status" value="1"/>
</dbReference>
<evidence type="ECO:0000259" key="2">
    <source>
        <dbReference type="PROSITE" id="PS50113"/>
    </source>
</evidence>
<feature type="domain" description="PAS" evidence="1">
    <location>
        <begin position="179"/>
        <end position="234"/>
    </location>
</feature>
<dbReference type="CDD" id="cd01949">
    <property type="entry name" value="GGDEF"/>
    <property type="match status" value="1"/>
</dbReference>
<dbReference type="CDD" id="cd01948">
    <property type="entry name" value="EAL"/>
    <property type="match status" value="1"/>
</dbReference>
<dbReference type="Gene3D" id="3.30.450.20">
    <property type="entry name" value="PAS domain"/>
    <property type="match status" value="4"/>
</dbReference>
<evidence type="ECO:0000259" key="1">
    <source>
        <dbReference type="PROSITE" id="PS50112"/>
    </source>
</evidence>
<keyword evidence="6" id="KW-1185">Reference proteome</keyword>
<dbReference type="SUPFAM" id="SSF55073">
    <property type="entry name" value="Nucleotide cyclase"/>
    <property type="match status" value="1"/>
</dbReference>
<dbReference type="Gene3D" id="3.20.20.450">
    <property type="entry name" value="EAL domain"/>
    <property type="match status" value="1"/>
</dbReference>
<organism evidence="5 6">
    <name type="scientific">Kineococcus rhizosphaerae</name>
    <dbReference type="NCBI Taxonomy" id="559628"/>
    <lineage>
        <taxon>Bacteria</taxon>
        <taxon>Bacillati</taxon>
        <taxon>Actinomycetota</taxon>
        <taxon>Actinomycetes</taxon>
        <taxon>Kineosporiales</taxon>
        <taxon>Kineosporiaceae</taxon>
        <taxon>Kineococcus</taxon>
    </lineage>
</organism>
<evidence type="ECO:0000259" key="4">
    <source>
        <dbReference type="PROSITE" id="PS50887"/>
    </source>
</evidence>
<feature type="domain" description="PAS" evidence="1">
    <location>
        <begin position="560"/>
        <end position="620"/>
    </location>
</feature>
<dbReference type="PROSITE" id="PS50113">
    <property type="entry name" value="PAC"/>
    <property type="match status" value="3"/>
</dbReference>
<dbReference type="InterPro" id="IPR003018">
    <property type="entry name" value="GAF"/>
</dbReference>
<dbReference type="NCBIfam" id="TIGR00229">
    <property type="entry name" value="sensory_box"/>
    <property type="match status" value="4"/>
</dbReference>
<feature type="domain" description="GGDEF" evidence="4">
    <location>
        <begin position="734"/>
        <end position="872"/>
    </location>
</feature>
<gene>
    <name evidence="5" type="ORF">CLV37_1079</name>
</gene>
<feature type="domain" description="PAS" evidence="1">
    <location>
        <begin position="429"/>
        <end position="503"/>
    </location>
</feature>
<dbReference type="SMART" id="SM00267">
    <property type="entry name" value="GGDEF"/>
    <property type="match status" value="1"/>
</dbReference>
<dbReference type="SMART" id="SM00052">
    <property type="entry name" value="EAL"/>
    <property type="match status" value="1"/>
</dbReference>
<dbReference type="Gene3D" id="3.30.450.40">
    <property type="match status" value="1"/>
</dbReference>
<dbReference type="SUPFAM" id="SSF141868">
    <property type="entry name" value="EAL domain-like"/>
    <property type="match status" value="1"/>
</dbReference>
<dbReference type="PROSITE" id="PS50112">
    <property type="entry name" value="PAS"/>
    <property type="match status" value="4"/>
</dbReference>
<dbReference type="Pfam" id="PF00989">
    <property type="entry name" value="PAS"/>
    <property type="match status" value="2"/>
</dbReference>
<accession>A0A2T0R289</accession>
<dbReference type="GO" id="GO:0006355">
    <property type="term" value="P:regulation of DNA-templated transcription"/>
    <property type="evidence" value="ECO:0007669"/>
    <property type="project" value="InterPro"/>
</dbReference>
<dbReference type="InterPro" id="IPR013656">
    <property type="entry name" value="PAS_4"/>
</dbReference>
<dbReference type="SUPFAM" id="SSF55785">
    <property type="entry name" value="PYP-like sensor domain (PAS domain)"/>
    <property type="match status" value="4"/>
</dbReference>
<dbReference type="InterPro" id="IPR001610">
    <property type="entry name" value="PAC"/>
</dbReference>
<dbReference type="Pfam" id="PF00563">
    <property type="entry name" value="EAL"/>
    <property type="match status" value="1"/>
</dbReference>
<dbReference type="PROSITE" id="PS50887">
    <property type="entry name" value="GGDEF"/>
    <property type="match status" value="1"/>
</dbReference>
<dbReference type="InterPro" id="IPR000014">
    <property type="entry name" value="PAS"/>
</dbReference>
<reference evidence="5 6" key="1">
    <citation type="submission" date="2018-03" db="EMBL/GenBank/DDBJ databases">
        <title>Genomic Encyclopedia of Archaeal and Bacterial Type Strains, Phase II (KMG-II): from individual species to whole genera.</title>
        <authorList>
            <person name="Goeker M."/>
        </authorList>
    </citation>
    <scope>NUCLEOTIDE SEQUENCE [LARGE SCALE GENOMIC DNA]</scope>
    <source>
        <strain evidence="5 6">DSM 19711</strain>
    </source>
</reference>
<dbReference type="InterPro" id="IPR000700">
    <property type="entry name" value="PAS-assoc_C"/>
</dbReference>
<dbReference type="InterPro" id="IPR000160">
    <property type="entry name" value="GGDEF_dom"/>
</dbReference>
<feature type="domain" description="PAC" evidence="2">
    <location>
        <begin position="376"/>
        <end position="428"/>
    </location>
</feature>
<dbReference type="InterPro" id="IPR043128">
    <property type="entry name" value="Rev_trsase/Diguanyl_cyclase"/>
</dbReference>
<evidence type="ECO:0000313" key="6">
    <source>
        <dbReference type="Proteomes" id="UP000238083"/>
    </source>
</evidence>
<dbReference type="InterPro" id="IPR029787">
    <property type="entry name" value="Nucleotide_cyclase"/>
</dbReference>
<feature type="domain" description="PAC" evidence="2">
    <location>
        <begin position="638"/>
        <end position="702"/>
    </location>
</feature>
<evidence type="ECO:0000313" key="5">
    <source>
        <dbReference type="EMBL" id="PRY13891.1"/>
    </source>
</evidence>
<dbReference type="AlphaFoldDB" id="A0A2T0R289"/>
<dbReference type="InterPro" id="IPR029016">
    <property type="entry name" value="GAF-like_dom_sf"/>
</dbReference>
<dbReference type="InterPro" id="IPR013767">
    <property type="entry name" value="PAS_fold"/>
</dbReference>
<feature type="domain" description="PAC" evidence="2">
    <location>
        <begin position="507"/>
        <end position="559"/>
    </location>
</feature>
<feature type="domain" description="EAL" evidence="3">
    <location>
        <begin position="883"/>
        <end position="1138"/>
    </location>
</feature>
<dbReference type="SMART" id="SM00065">
    <property type="entry name" value="GAF"/>
    <property type="match status" value="1"/>
</dbReference>
<proteinExistence type="predicted"/>
<comment type="caution">
    <text evidence="5">The sequence shown here is derived from an EMBL/GenBank/DDBJ whole genome shotgun (WGS) entry which is preliminary data.</text>
</comment>
<dbReference type="SMART" id="SM00091">
    <property type="entry name" value="PAS"/>
    <property type="match status" value="4"/>
</dbReference>
<dbReference type="Pfam" id="PF08448">
    <property type="entry name" value="PAS_4"/>
    <property type="match status" value="2"/>
</dbReference>
<dbReference type="PANTHER" id="PTHR44757:SF2">
    <property type="entry name" value="BIOFILM ARCHITECTURE MAINTENANCE PROTEIN MBAA"/>
    <property type="match status" value="1"/>
</dbReference>
<protein>
    <submittedName>
        <fullName evidence="5">PAS domain S-box-containing protein/diguanylate cyclase (GGDEF)-like protein</fullName>
    </submittedName>
</protein>
<dbReference type="InterPro" id="IPR035919">
    <property type="entry name" value="EAL_sf"/>
</dbReference>
<dbReference type="InterPro" id="IPR052155">
    <property type="entry name" value="Biofilm_reg_signaling"/>
</dbReference>
<dbReference type="Gene3D" id="3.30.70.270">
    <property type="match status" value="1"/>
</dbReference>
<name>A0A2T0R289_9ACTN</name>
<dbReference type="CDD" id="cd00130">
    <property type="entry name" value="PAS"/>
    <property type="match status" value="4"/>
</dbReference>
<evidence type="ECO:0000259" key="3">
    <source>
        <dbReference type="PROSITE" id="PS50883"/>
    </source>
</evidence>
<dbReference type="SUPFAM" id="SSF55781">
    <property type="entry name" value="GAF domain-like"/>
    <property type="match status" value="1"/>
</dbReference>
<dbReference type="PANTHER" id="PTHR44757">
    <property type="entry name" value="DIGUANYLATE CYCLASE DGCP"/>
    <property type="match status" value="1"/>
</dbReference>
<dbReference type="PROSITE" id="PS50883">
    <property type="entry name" value="EAL"/>
    <property type="match status" value="1"/>
</dbReference>
<feature type="domain" description="PAS" evidence="1">
    <location>
        <begin position="303"/>
        <end position="347"/>
    </location>
</feature>
<dbReference type="InterPro" id="IPR035965">
    <property type="entry name" value="PAS-like_dom_sf"/>
</dbReference>
<dbReference type="Pfam" id="PF00990">
    <property type="entry name" value="GGDEF"/>
    <property type="match status" value="1"/>
</dbReference>
<dbReference type="SMART" id="SM00086">
    <property type="entry name" value="PAC"/>
    <property type="match status" value="4"/>
</dbReference>
<dbReference type="EMBL" id="PVZF01000007">
    <property type="protein sequence ID" value="PRY13891.1"/>
    <property type="molecule type" value="Genomic_DNA"/>
</dbReference>
<sequence length="1150" mass="121181">MMPPVLALPQPERAEAERVAALHSYGVLDAPADGELDDVVRAAALVAGVPHATLNLVDEHRQCQLTTVGFEGSDSARSDSMCALHFTDGVVVHVPDARLDERYRTNPWVDGRLGTVRLYASAPLLDPDGHALGSLCVFDTGPGELSAGQLEALEGLARVVVALFERRRQARVAEQLAARDAELRLVLDATSDAFLAVDTDQRITSWNAAAERVFGWPAQEAVGRTLAQTIVPSSSAAAHTTGFTRFTATGVRRLTGTVEVPAVHRDGHELTIELTLTPVETGGQRRVYAAARDVTDRRCLERERAALAGIVAGARDAIVAVDDAGRVTSWNAAAERLYGRPAADAVGAHVHGLALAGEPDQLDGWLARAVAGQVVDPVDTPGRHADGTDLDLSVAFSPVLDGSGAVVGASLTARDVADRRAAEAALRAAEERFSLAFDQAPTGVLLTTLTGEHAGRFADTNPAVCALLGYSREQLLGMTFADVTHPDDLAVSQDRVRALVSGAVPSVHFEKRYVRADGRVVWVALDAAVLRDPDGAARFSVTHVEDITGKRADRMRLAASEQRFRLAFDTAPVGMLIVGLDEQDPGRILQVNSTLCRFTGLDPAGLVGREVHDLVHPEERADSLVALAPFLLGEHDHGQFEQRYRHADGTTRWGLLSATVMTEGTPADGTAGGAPGTAAGPRLLCLIEDITARKAAEQALRHQALHDGLTGLPNRTLLHDRLEHALAAAGRSGTGVGVLFCDLDGFKAVNDSAGHGAGDDLLRQVAVRFGACLRPGDTLARLGGDEFAVVCPDVPDAQALEVVARRLLGALHAPVTVEAGTFTVGVSIGTHLARPGGGGDGLSEAEHALARADGAMYEAKRAGKNRVHLVDDSLGEDARSGRAARLLPQLATALSRDELVLHGQPVLDLATGHPVAVETLVRWQHPQRGLLSPAEFLDVAEESPLVLALGRRVLDESCRLAAAWGAALGPAAPAVHVNVSGRQLESGNLSEDVLAALGRHGLPAHRLVLELTETTMPRVTHSLRGDLQRLRDLGVRIAIDDLGTGYSSLSRLTELPVDVLKIDLAFVAGLGVDPSCDAVVRAVLGLGSALGLSVVAEGVETAGQADLLRRYGCDTVQGYLYSRPLPERTLLDTLAGAPWTAAGVSAPPAA</sequence>